<dbReference type="HOGENOM" id="CLU_1767705_0_0_1"/>
<keyword evidence="3" id="KW-1185">Reference proteome</keyword>
<reference evidence="2 3" key="1">
    <citation type="journal article" date="2014" name="BMC Genomics">
        <title>Genome sequencing of four Aureobasidium pullulans varieties: biotechnological potential, stress tolerance, and description of new species.</title>
        <authorList>
            <person name="Gostin Ar C."/>
            <person name="Ohm R.A."/>
            <person name="Kogej T."/>
            <person name="Sonjak S."/>
            <person name="Turk M."/>
            <person name="Zajc J."/>
            <person name="Zalar P."/>
            <person name="Grube M."/>
            <person name="Sun H."/>
            <person name="Han J."/>
            <person name="Sharma A."/>
            <person name="Chiniquy J."/>
            <person name="Ngan C.Y."/>
            <person name="Lipzen A."/>
            <person name="Barry K."/>
            <person name="Grigoriev I.V."/>
            <person name="Gunde-Cimerman N."/>
        </authorList>
    </citation>
    <scope>NUCLEOTIDE SEQUENCE [LARGE SCALE GENOMIC DNA]</scope>
    <source>
        <strain evidence="2 3">CBS 110374</strain>
    </source>
</reference>
<evidence type="ECO:0000256" key="1">
    <source>
        <dbReference type="SAM" id="MobiDB-lite"/>
    </source>
</evidence>
<dbReference type="RefSeq" id="XP_040875558.1">
    <property type="nucleotide sequence ID" value="XM_041025367.1"/>
</dbReference>
<accession>A0A074VCV8</accession>
<proteinExistence type="predicted"/>
<sequence length="147" mass="17220">MWKKRTVPFHRQATIQEQKWKIGDQFSPVTLEPTLRKTSRDLLFDQQTFKGWFSSCPSQMLDARRFENDRTPNDPSACVERLRKDAPTTRESHCNIVRASKDQRDRQDHAKHPAADTKQHTAALVVDFSVVKFELDPRVLLVEDEMR</sequence>
<dbReference type="AlphaFoldDB" id="A0A074VCV8"/>
<dbReference type="Proteomes" id="UP000030672">
    <property type="component" value="Unassembled WGS sequence"/>
</dbReference>
<gene>
    <name evidence="2" type="ORF">M437DRAFT_69881</name>
</gene>
<feature type="compositionally biased region" description="Basic and acidic residues" evidence="1">
    <location>
        <begin position="80"/>
        <end position="118"/>
    </location>
</feature>
<evidence type="ECO:0000313" key="3">
    <source>
        <dbReference type="Proteomes" id="UP000030672"/>
    </source>
</evidence>
<evidence type="ECO:0000313" key="2">
    <source>
        <dbReference type="EMBL" id="KEQ58535.1"/>
    </source>
</evidence>
<dbReference type="EMBL" id="KL584854">
    <property type="protein sequence ID" value="KEQ58535.1"/>
    <property type="molecule type" value="Genomic_DNA"/>
</dbReference>
<organism evidence="2 3">
    <name type="scientific">Aureobasidium melanogenum (strain CBS 110374)</name>
    <name type="common">Aureobasidium pullulans var. melanogenum</name>
    <dbReference type="NCBI Taxonomy" id="1043003"/>
    <lineage>
        <taxon>Eukaryota</taxon>
        <taxon>Fungi</taxon>
        <taxon>Dikarya</taxon>
        <taxon>Ascomycota</taxon>
        <taxon>Pezizomycotina</taxon>
        <taxon>Dothideomycetes</taxon>
        <taxon>Dothideomycetidae</taxon>
        <taxon>Dothideales</taxon>
        <taxon>Saccotheciaceae</taxon>
        <taxon>Aureobasidium</taxon>
    </lineage>
</organism>
<dbReference type="GeneID" id="63918740"/>
<feature type="region of interest" description="Disordered" evidence="1">
    <location>
        <begin position="67"/>
        <end position="118"/>
    </location>
</feature>
<name>A0A074VCV8_AURM1</name>
<protein>
    <submittedName>
        <fullName evidence="2">Uncharacterized protein</fullName>
    </submittedName>
</protein>